<reference evidence="1 2" key="1">
    <citation type="submission" date="2016-10" db="EMBL/GenBank/DDBJ databases">
        <authorList>
            <person name="de Groot N.N."/>
        </authorList>
    </citation>
    <scope>NUCLEOTIDE SEQUENCE [LARGE SCALE GENOMIC DNA]</scope>
    <source>
        <strain evidence="1 2">DSM 21001</strain>
    </source>
</reference>
<keyword evidence="2" id="KW-1185">Reference proteome</keyword>
<name>A0A1I6N057_9BACT</name>
<protein>
    <submittedName>
        <fullName evidence="1">Uncharacterized protein</fullName>
    </submittedName>
</protein>
<dbReference type="RefSeq" id="WP_089843421.1">
    <property type="nucleotide sequence ID" value="NZ_FOZL01000002.1"/>
</dbReference>
<gene>
    <name evidence="1" type="ORF">SAMN05421771_4154</name>
</gene>
<evidence type="ECO:0000313" key="2">
    <source>
        <dbReference type="Proteomes" id="UP000199024"/>
    </source>
</evidence>
<dbReference type="AlphaFoldDB" id="A0A1I6N057"/>
<sequence length="103" mass="12196">MAAHTITIDEETFEAVRLEAERRNTSVEVVVAEYVRKGVSDSSDDDLWIPGVTRRQIYWERENRINRYSEQRQALEEFGDYAAEHPCHVDLKSFSREDLYERD</sequence>
<evidence type="ECO:0000313" key="1">
    <source>
        <dbReference type="EMBL" id="SFS21345.1"/>
    </source>
</evidence>
<dbReference type="Proteomes" id="UP000199024">
    <property type="component" value="Unassembled WGS sequence"/>
</dbReference>
<dbReference type="STRING" id="474950.SAMN05421771_4154"/>
<dbReference type="EMBL" id="FOZL01000002">
    <property type="protein sequence ID" value="SFS21345.1"/>
    <property type="molecule type" value="Genomic_DNA"/>
</dbReference>
<organism evidence="1 2">
    <name type="scientific">Granulicella pectinivorans</name>
    <dbReference type="NCBI Taxonomy" id="474950"/>
    <lineage>
        <taxon>Bacteria</taxon>
        <taxon>Pseudomonadati</taxon>
        <taxon>Acidobacteriota</taxon>
        <taxon>Terriglobia</taxon>
        <taxon>Terriglobales</taxon>
        <taxon>Acidobacteriaceae</taxon>
        <taxon>Granulicella</taxon>
    </lineage>
</organism>
<proteinExistence type="predicted"/>
<accession>A0A1I6N057</accession>